<reference evidence="3 4" key="1">
    <citation type="submission" date="2018-10" db="EMBL/GenBank/DDBJ databases">
        <title>A high-quality apple genome assembly.</title>
        <authorList>
            <person name="Hu J."/>
        </authorList>
    </citation>
    <scope>NUCLEOTIDE SEQUENCE [LARGE SCALE GENOMIC DNA]</scope>
    <source>
        <strain evidence="4">cv. HFTH1</strain>
        <tissue evidence="3">Young leaf</tissue>
    </source>
</reference>
<feature type="domain" description="Nucleotide-diphospho-sugar transferase" evidence="2">
    <location>
        <begin position="37"/>
        <end position="156"/>
    </location>
</feature>
<protein>
    <recommendedName>
        <fullName evidence="2">Nucleotide-diphospho-sugar transferase domain-containing protein</fullName>
    </recommendedName>
</protein>
<organism evidence="3 4">
    <name type="scientific">Malus domestica</name>
    <name type="common">Apple</name>
    <name type="synonym">Pyrus malus</name>
    <dbReference type="NCBI Taxonomy" id="3750"/>
    <lineage>
        <taxon>Eukaryota</taxon>
        <taxon>Viridiplantae</taxon>
        <taxon>Streptophyta</taxon>
        <taxon>Embryophyta</taxon>
        <taxon>Tracheophyta</taxon>
        <taxon>Spermatophyta</taxon>
        <taxon>Magnoliopsida</taxon>
        <taxon>eudicotyledons</taxon>
        <taxon>Gunneridae</taxon>
        <taxon>Pentapetalae</taxon>
        <taxon>rosids</taxon>
        <taxon>fabids</taxon>
        <taxon>Rosales</taxon>
        <taxon>Rosaceae</taxon>
        <taxon>Amygdaloideae</taxon>
        <taxon>Maleae</taxon>
        <taxon>Malus</taxon>
    </lineage>
</organism>
<evidence type="ECO:0000259" key="2">
    <source>
        <dbReference type="Pfam" id="PF03407"/>
    </source>
</evidence>
<feature type="signal peptide" evidence="1">
    <location>
        <begin position="1"/>
        <end position="30"/>
    </location>
</feature>
<feature type="chain" id="PRO_5019780315" description="Nucleotide-diphospho-sugar transferase domain-containing protein" evidence="1">
    <location>
        <begin position="31"/>
        <end position="253"/>
    </location>
</feature>
<accession>A0A498IA63</accession>
<dbReference type="Pfam" id="PF03407">
    <property type="entry name" value="Nucleotid_trans"/>
    <property type="match status" value="1"/>
</dbReference>
<dbReference type="AlphaFoldDB" id="A0A498IA63"/>
<sequence length="253" mass="29315">MNPHYLKLKMMWARIDFCVLLLRWATISFSQHSDVLRGCSLLLQDADVMWFGNPFPHSDDLQNRPNGGFNYVKSNSRSIAFYKFRYFSRETYPGFHDQDVLNIIKFHPTTISIGLKIKFLDTAYFGGFCEPSKDLNRVCTIHANCCKGLDSKLHDLRIMVQNWKLSVSLPPNLKRYLMLPWVVPHNCSLGSFRHYDAPDRCSTWFARMMKLWFPVLNAEDILSLLKTMELVQRVGSEKGPEAPGGRGDRKPYI</sequence>
<evidence type="ECO:0000313" key="4">
    <source>
        <dbReference type="Proteomes" id="UP000290289"/>
    </source>
</evidence>
<evidence type="ECO:0000313" key="3">
    <source>
        <dbReference type="EMBL" id="RXH79104.1"/>
    </source>
</evidence>
<keyword evidence="4" id="KW-1185">Reference proteome</keyword>
<dbReference type="EMBL" id="RDQH01000339">
    <property type="protein sequence ID" value="RXH79104.1"/>
    <property type="molecule type" value="Genomic_DNA"/>
</dbReference>
<dbReference type="InterPro" id="IPR044821">
    <property type="entry name" value="At1g28695/At4g15970-like"/>
</dbReference>
<comment type="caution">
    <text evidence="3">The sequence shown here is derived from an EMBL/GenBank/DDBJ whole genome shotgun (WGS) entry which is preliminary data.</text>
</comment>
<dbReference type="InterPro" id="IPR005069">
    <property type="entry name" value="Nucl-diP-sugar_transferase"/>
</dbReference>
<dbReference type="Proteomes" id="UP000290289">
    <property type="component" value="Chromosome 13"/>
</dbReference>
<dbReference type="PANTHER" id="PTHR46038:SF38">
    <property type="entry name" value="GLYCOSYLTRANSFERASE-RELATED"/>
    <property type="match status" value="1"/>
</dbReference>
<keyword evidence="1" id="KW-0732">Signal</keyword>
<dbReference type="PANTHER" id="PTHR46038">
    <property type="entry name" value="EXPRESSED PROTEIN-RELATED"/>
    <property type="match status" value="1"/>
</dbReference>
<evidence type="ECO:0000256" key="1">
    <source>
        <dbReference type="SAM" id="SignalP"/>
    </source>
</evidence>
<gene>
    <name evidence="3" type="ORF">DVH24_040251</name>
</gene>
<name>A0A498IA63_MALDO</name>
<proteinExistence type="predicted"/>